<feature type="domain" description="C2H2-type" evidence="16">
    <location>
        <begin position="513"/>
        <end position="540"/>
    </location>
</feature>
<dbReference type="GO" id="GO:0000981">
    <property type="term" value="F:DNA-binding transcription factor activity, RNA polymerase II-specific"/>
    <property type="evidence" value="ECO:0007669"/>
    <property type="project" value="TreeGrafter"/>
</dbReference>
<evidence type="ECO:0000256" key="15">
    <source>
        <dbReference type="SAM" id="MobiDB-lite"/>
    </source>
</evidence>
<dbReference type="FunFam" id="3.30.160.60:FF:000030">
    <property type="entry name" value="Zinc finger protein 628"/>
    <property type="match status" value="1"/>
</dbReference>
<keyword evidence="4" id="KW-0479">Metal-binding</keyword>
<feature type="domain" description="C2H2-type" evidence="16">
    <location>
        <begin position="695"/>
        <end position="722"/>
    </location>
</feature>
<evidence type="ECO:0000256" key="5">
    <source>
        <dbReference type="ARBA" id="ARBA00022737"/>
    </source>
</evidence>
<dbReference type="FunFam" id="3.30.160.60:FF:000052">
    <property type="entry name" value="zinc finger protein 546 isoform X1"/>
    <property type="match status" value="1"/>
</dbReference>
<evidence type="ECO:0000256" key="6">
    <source>
        <dbReference type="ARBA" id="ARBA00022771"/>
    </source>
</evidence>
<comment type="caution">
    <text evidence="18">The sequence shown here is derived from an EMBL/GenBank/DDBJ whole genome shotgun (WGS) entry which is preliminary data.</text>
</comment>
<dbReference type="SMART" id="SM00355">
    <property type="entry name" value="ZnF_C2H2"/>
    <property type="match status" value="10"/>
</dbReference>
<organism evidence="18 19">
    <name type="scientific">Muntiacus reevesi</name>
    <name type="common">Reeves' muntjac</name>
    <name type="synonym">Cervus reevesi</name>
    <dbReference type="NCBI Taxonomy" id="9886"/>
    <lineage>
        <taxon>Eukaryota</taxon>
        <taxon>Metazoa</taxon>
        <taxon>Chordata</taxon>
        <taxon>Craniata</taxon>
        <taxon>Vertebrata</taxon>
        <taxon>Euteleostomi</taxon>
        <taxon>Mammalia</taxon>
        <taxon>Eutheria</taxon>
        <taxon>Laurasiatheria</taxon>
        <taxon>Artiodactyla</taxon>
        <taxon>Ruminantia</taxon>
        <taxon>Pecora</taxon>
        <taxon>Cervidae</taxon>
        <taxon>Muntiacinae</taxon>
        <taxon>Muntiacus</taxon>
    </lineage>
</organism>
<dbReference type="PANTHER" id="PTHR23226:SF366">
    <property type="entry name" value="ZINC FINGER PROTEIN ZFP2"/>
    <property type="match status" value="1"/>
</dbReference>
<evidence type="ECO:0000259" key="16">
    <source>
        <dbReference type="PROSITE" id="PS50157"/>
    </source>
</evidence>
<dbReference type="Pfam" id="PF02023">
    <property type="entry name" value="SCAN"/>
    <property type="match status" value="1"/>
</dbReference>
<dbReference type="InterPro" id="IPR013087">
    <property type="entry name" value="Znf_C2H2_type"/>
</dbReference>
<dbReference type="Gene3D" id="1.10.4020.10">
    <property type="entry name" value="DNA breaking-rejoining enzymes"/>
    <property type="match status" value="1"/>
</dbReference>
<name>A0A5N3UVL6_MUNRE</name>
<dbReference type="FunFam" id="3.30.160.60:FF:000176">
    <property type="entry name" value="zinc finger protein 70"/>
    <property type="match status" value="1"/>
</dbReference>
<keyword evidence="12 14" id="KW-0539">Nucleus</keyword>
<keyword evidence="6 13" id="KW-0863">Zinc-finger</keyword>
<keyword evidence="5" id="KW-0677">Repeat</keyword>
<comment type="similarity">
    <text evidence="2">Belongs to the krueppel C2H2-type zinc-finger protein family.</text>
</comment>
<evidence type="ECO:0000256" key="10">
    <source>
        <dbReference type="ARBA" id="ARBA00023125"/>
    </source>
</evidence>
<dbReference type="FunFam" id="3.30.160.60:FF:001087">
    <property type="entry name" value="Zinc finger and SCAN domain-containing protein 26"/>
    <property type="match status" value="1"/>
</dbReference>
<keyword evidence="11" id="KW-0804">Transcription</keyword>
<evidence type="ECO:0000256" key="7">
    <source>
        <dbReference type="ARBA" id="ARBA00022833"/>
    </source>
</evidence>
<dbReference type="InterPro" id="IPR003309">
    <property type="entry name" value="SCAN_dom"/>
</dbReference>
<feature type="domain" description="C2H2-type" evidence="16">
    <location>
        <begin position="662"/>
        <end position="691"/>
    </location>
</feature>
<feature type="domain" description="SCAN box" evidence="17">
    <location>
        <begin position="273"/>
        <end position="331"/>
    </location>
</feature>
<evidence type="ECO:0000256" key="4">
    <source>
        <dbReference type="ARBA" id="ARBA00022723"/>
    </source>
</evidence>
<gene>
    <name evidence="18" type="ORF">FD755_024672</name>
</gene>
<dbReference type="EMBL" id="VCEB01004080">
    <property type="protein sequence ID" value="KAB0340853.1"/>
    <property type="molecule type" value="Genomic_DNA"/>
</dbReference>
<dbReference type="AlphaFoldDB" id="A0A5N3UVL6"/>
<dbReference type="FunFam" id="3.30.160.60:FF:000100">
    <property type="entry name" value="Zinc finger 45-like"/>
    <property type="match status" value="2"/>
</dbReference>
<evidence type="ECO:0000256" key="3">
    <source>
        <dbReference type="ARBA" id="ARBA00022499"/>
    </source>
</evidence>
<accession>A0A5N3UVL6</accession>
<dbReference type="SUPFAM" id="SSF57667">
    <property type="entry name" value="beta-beta-alpha zinc fingers"/>
    <property type="match status" value="7"/>
</dbReference>
<dbReference type="FunFam" id="1.10.4020.10:FF:000001">
    <property type="entry name" value="zinc finger protein 263 isoform X1"/>
    <property type="match status" value="1"/>
</dbReference>
<dbReference type="SMART" id="SM00431">
    <property type="entry name" value="SCAN"/>
    <property type="match status" value="1"/>
</dbReference>
<dbReference type="GO" id="GO:0008270">
    <property type="term" value="F:zinc ion binding"/>
    <property type="evidence" value="ECO:0007669"/>
    <property type="project" value="UniProtKB-KW"/>
</dbReference>
<dbReference type="FunFam" id="3.30.160.60:FF:000688">
    <property type="entry name" value="zinc finger protein 197 isoform X1"/>
    <property type="match status" value="1"/>
</dbReference>
<protein>
    <submittedName>
        <fullName evidence="18">Uncharacterized protein</fullName>
    </submittedName>
</protein>
<keyword evidence="19" id="KW-1185">Reference proteome</keyword>
<evidence type="ECO:0000256" key="13">
    <source>
        <dbReference type="PROSITE-ProRule" id="PRU00042"/>
    </source>
</evidence>
<dbReference type="FunFam" id="3.30.160.60:FF:001498">
    <property type="entry name" value="Zinc finger protein 404"/>
    <property type="match status" value="1"/>
</dbReference>
<sequence>MSSSNCCLLTCVQVSQEVDQVISYSHLLQNFPQFIVIQTVKGFGIESEILGLKLNIQKTKIVASGPITSWEIYVETVSDFIWGGSKVTADGDCSHEIKRRLLLGTKVMTNLDSILKSRDMGSLCMAIMFTLRDVTSWSRRKWGAKRPSSGSRVPAHLSGESPVVSLRLVLGFNPARPQTYWAAWNSQHRPWFQLGDTRCLERLAAGIWCPQKPSVETPGMMAMDTRKSAGQLFQAPWGQQSPMMVTVKLEEDHPRNQGLSLPENQPPAREIFRQQFRHFCYQDSSGPRLSLSWLQELCNQWLKPETHTKEEILHLLVLEQFLSILPQELQVSACALEQEILLQAMTLQTPDEESSYTRVQPPAVQFKGERPEPRPSEETDGEMRTENLTLEVKQEPCEETEWCREGSDGHHETICQHAIQKGDNEPSESLEMQNGDATGEKIHEHDECKKTFTWMRGLHMHKRIRNGKKPYSSTEFGLHSKEKPDQCKECGKDFSQKVGLSEHLKIYTVEKPHQCNKCGRCFSQRSVLSKHQSLHTEKKPFECIYCGKTFCHSADLTEHKQLHNREKAYECNECGKTFRQHSHLTEHQRIHSKEKLYECKVCVKAFTQYAGLNQHRRIHTGEKPFECPVWEKPYECAECGKTFRVNSTLAIHQRSHTGEKPYKCDECGEAFSQHSGLNKHKLGGKHRNPPKLRKYTCDECGKTFTQLTGLRNHKRVHTGYKTYQCPECGKAFTRGEHLIEHQGIHNKKPYQCKECGKAFSQKTGLNHHLKIHTGENLLNVLNVGETSAVNQISINIKESTLRKNPIRINSVESPVR</sequence>
<evidence type="ECO:0000313" key="19">
    <source>
        <dbReference type="Proteomes" id="UP000326062"/>
    </source>
</evidence>
<dbReference type="GO" id="GO:0000978">
    <property type="term" value="F:RNA polymerase II cis-regulatory region sequence-specific DNA binding"/>
    <property type="evidence" value="ECO:0007669"/>
    <property type="project" value="TreeGrafter"/>
</dbReference>
<keyword evidence="8" id="KW-0832">Ubl conjugation</keyword>
<feature type="domain" description="C2H2-type" evidence="16">
    <location>
        <begin position="634"/>
        <end position="661"/>
    </location>
</feature>
<dbReference type="FunFam" id="3.30.160.60:FF:000188">
    <property type="entry name" value="Zinc finger protein 787"/>
    <property type="match status" value="1"/>
</dbReference>
<evidence type="ECO:0000256" key="8">
    <source>
        <dbReference type="ARBA" id="ARBA00022843"/>
    </source>
</evidence>
<dbReference type="FunFam" id="3.30.160.60:FF:000010">
    <property type="entry name" value="Zinc finger protein 34"/>
    <property type="match status" value="1"/>
</dbReference>
<evidence type="ECO:0000256" key="1">
    <source>
        <dbReference type="ARBA" id="ARBA00004123"/>
    </source>
</evidence>
<keyword evidence="10" id="KW-0238">DNA-binding</keyword>
<dbReference type="CDD" id="cd07936">
    <property type="entry name" value="SCAN"/>
    <property type="match status" value="1"/>
</dbReference>
<feature type="domain" description="C2H2-type" evidence="16">
    <location>
        <begin position="443"/>
        <end position="470"/>
    </location>
</feature>
<keyword evidence="7" id="KW-0862">Zinc</keyword>
<keyword evidence="9" id="KW-0805">Transcription regulation</keyword>
<feature type="domain" description="C2H2-type" evidence="16">
    <location>
        <begin position="723"/>
        <end position="750"/>
    </location>
</feature>
<feature type="domain" description="C2H2-type" evidence="16">
    <location>
        <begin position="750"/>
        <end position="777"/>
    </location>
</feature>
<dbReference type="PROSITE" id="PS50157">
    <property type="entry name" value="ZINC_FINGER_C2H2_2"/>
    <property type="match status" value="11"/>
</dbReference>
<feature type="domain" description="C2H2-type" evidence="16">
    <location>
        <begin position="569"/>
        <end position="596"/>
    </location>
</feature>
<evidence type="ECO:0000256" key="14">
    <source>
        <dbReference type="PROSITE-ProRule" id="PRU00187"/>
    </source>
</evidence>
<proteinExistence type="inferred from homology"/>
<feature type="domain" description="C2H2-type" evidence="16">
    <location>
        <begin position="485"/>
        <end position="512"/>
    </location>
</feature>
<feature type="compositionally biased region" description="Basic and acidic residues" evidence="15">
    <location>
        <begin position="367"/>
        <end position="385"/>
    </location>
</feature>
<reference evidence="18 19" key="1">
    <citation type="submission" date="2019-06" db="EMBL/GenBank/DDBJ databases">
        <title>Discovery of a novel chromosome fission-fusion reversal in muntjac.</title>
        <authorList>
            <person name="Mudd A.B."/>
            <person name="Bredeson J.V."/>
            <person name="Baum R."/>
            <person name="Hockemeyer D."/>
            <person name="Rokhsar D.S."/>
        </authorList>
    </citation>
    <scope>NUCLEOTIDE SEQUENCE [LARGE SCALE GENOMIC DNA]</scope>
    <source>
        <strain evidence="18">UCam_UCB_Mr</strain>
        <tissue evidence="18">Fibroblast cell line</tissue>
    </source>
</reference>
<evidence type="ECO:0000256" key="12">
    <source>
        <dbReference type="ARBA" id="ARBA00023242"/>
    </source>
</evidence>
<evidence type="ECO:0000259" key="17">
    <source>
        <dbReference type="PROSITE" id="PS50804"/>
    </source>
</evidence>
<comment type="subcellular location">
    <subcellularLocation>
        <location evidence="1 14">Nucleus</location>
    </subcellularLocation>
</comment>
<dbReference type="InterPro" id="IPR036236">
    <property type="entry name" value="Znf_C2H2_sf"/>
</dbReference>
<feature type="region of interest" description="Disordered" evidence="15">
    <location>
        <begin position="352"/>
        <end position="385"/>
    </location>
</feature>
<dbReference type="PANTHER" id="PTHR23226">
    <property type="entry name" value="ZINC FINGER AND SCAN DOMAIN-CONTAINING"/>
    <property type="match status" value="1"/>
</dbReference>
<dbReference type="SUPFAM" id="SSF47353">
    <property type="entry name" value="Retrovirus capsid dimerization domain-like"/>
    <property type="match status" value="1"/>
</dbReference>
<feature type="domain" description="C2H2-type" evidence="16">
    <location>
        <begin position="597"/>
        <end position="624"/>
    </location>
</feature>
<evidence type="ECO:0000256" key="9">
    <source>
        <dbReference type="ARBA" id="ARBA00023015"/>
    </source>
</evidence>
<evidence type="ECO:0000313" key="18">
    <source>
        <dbReference type="EMBL" id="KAB0340853.1"/>
    </source>
</evidence>
<dbReference type="PROSITE" id="PS00028">
    <property type="entry name" value="ZINC_FINGER_C2H2_1"/>
    <property type="match status" value="9"/>
</dbReference>
<keyword evidence="3" id="KW-1017">Isopeptide bond</keyword>
<dbReference type="Gene3D" id="3.30.160.60">
    <property type="entry name" value="Classic Zinc Finger"/>
    <property type="match status" value="11"/>
</dbReference>
<feature type="domain" description="C2H2-type" evidence="16">
    <location>
        <begin position="541"/>
        <end position="568"/>
    </location>
</feature>
<dbReference type="InterPro" id="IPR038269">
    <property type="entry name" value="SCAN_sf"/>
</dbReference>
<evidence type="ECO:0000256" key="11">
    <source>
        <dbReference type="ARBA" id="ARBA00023163"/>
    </source>
</evidence>
<evidence type="ECO:0000256" key="2">
    <source>
        <dbReference type="ARBA" id="ARBA00006991"/>
    </source>
</evidence>
<dbReference type="PROSITE" id="PS50804">
    <property type="entry name" value="SCAN_BOX"/>
    <property type="match status" value="1"/>
</dbReference>
<dbReference type="Proteomes" id="UP000326062">
    <property type="component" value="Unassembled WGS sequence"/>
</dbReference>
<dbReference type="GO" id="GO:0005634">
    <property type="term" value="C:nucleus"/>
    <property type="evidence" value="ECO:0007669"/>
    <property type="project" value="UniProtKB-SubCell"/>
</dbReference>
<dbReference type="Pfam" id="PF00096">
    <property type="entry name" value="zf-C2H2"/>
    <property type="match status" value="9"/>
</dbReference>